<feature type="compositionally biased region" description="Low complexity" evidence="1">
    <location>
        <begin position="55"/>
        <end position="64"/>
    </location>
</feature>
<dbReference type="InterPro" id="IPR022698">
    <property type="entry name" value="OrsD"/>
</dbReference>
<comment type="caution">
    <text evidence="2">The sequence shown here is derived from an EMBL/GenBank/DDBJ whole genome shotgun (WGS) entry which is preliminary data.</text>
</comment>
<dbReference type="OrthoDB" id="5106259at2759"/>
<organism evidence="2 3">
    <name type="scientific">Thelonectria olida</name>
    <dbReference type="NCBI Taxonomy" id="1576542"/>
    <lineage>
        <taxon>Eukaryota</taxon>
        <taxon>Fungi</taxon>
        <taxon>Dikarya</taxon>
        <taxon>Ascomycota</taxon>
        <taxon>Pezizomycotina</taxon>
        <taxon>Sordariomycetes</taxon>
        <taxon>Hypocreomycetidae</taxon>
        <taxon>Hypocreales</taxon>
        <taxon>Nectriaceae</taxon>
        <taxon>Thelonectria</taxon>
    </lineage>
</organism>
<protein>
    <submittedName>
        <fullName evidence="2">Uncharacterized protein</fullName>
    </submittedName>
</protein>
<reference evidence="2 3" key="1">
    <citation type="journal article" date="2021" name="Nat. Commun.">
        <title>Genetic determinants of endophytism in the Arabidopsis root mycobiome.</title>
        <authorList>
            <person name="Mesny F."/>
            <person name="Miyauchi S."/>
            <person name="Thiergart T."/>
            <person name="Pickel B."/>
            <person name="Atanasova L."/>
            <person name="Karlsson M."/>
            <person name="Huettel B."/>
            <person name="Barry K.W."/>
            <person name="Haridas S."/>
            <person name="Chen C."/>
            <person name="Bauer D."/>
            <person name="Andreopoulos W."/>
            <person name="Pangilinan J."/>
            <person name="LaButti K."/>
            <person name="Riley R."/>
            <person name="Lipzen A."/>
            <person name="Clum A."/>
            <person name="Drula E."/>
            <person name="Henrissat B."/>
            <person name="Kohler A."/>
            <person name="Grigoriev I.V."/>
            <person name="Martin F.M."/>
            <person name="Hacquard S."/>
        </authorList>
    </citation>
    <scope>NUCLEOTIDE SEQUENCE [LARGE SCALE GENOMIC DNA]</scope>
    <source>
        <strain evidence="2 3">MPI-CAGE-CH-0241</strain>
    </source>
</reference>
<name>A0A9P8W9D6_9HYPO</name>
<sequence>GQTIQLCEQLNVLLCLVCPAAIKPGVDKVEHHYRNRHKIVGKQLQEVIAFAASFSPSSGSQPQALRDPTDEDLELPADGSPPIPELETYAGFSCRSCRHLARDRAPHARYWIVERARTRRGSRSSSSCRSGGSSSRESSTIAAEADINSGGGGGVDAGLLKLVRSCEKELNEAVAERRRKVEAPGGVNKESRWVQFMKWAAHLQGKDKLKFHQAGQSPVPKASEVRMWKQEDRDANARLRVLAEGFRRELARGLERLDRVPDETLKWLGSIDPTKPGTKPFGRKQEAASMDRYSVCWERYLCYCAR</sequence>
<feature type="region of interest" description="Disordered" evidence="1">
    <location>
        <begin position="121"/>
        <end position="148"/>
    </location>
</feature>
<dbReference type="Pfam" id="PF12013">
    <property type="entry name" value="OrsD"/>
    <property type="match status" value="1"/>
</dbReference>
<feature type="non-terminal residue" evidence="2">
    <location>
        <position position="1"/>
    </location>
</feature>
<evidence type="ECO:0000256" key="1">
    <source>
        <dbReference type="SAM" id="MobiDB-lite"/>
    </source>
</evidence>
<feature type="region of interest" description="Disordered" evidence="1">
    <location>
        <begin position="55"/>
        <end position="83"/>
    </location>
</feature>
<evidence type="ECO:0000313" key="3">
    <source>
        <dbReference type="Proteomes" id="UP000777438"/>
    </source>
</evidence>
<dbReference type="Proteomes" id="UP000777438">
    <property type="component" value="Unassembled WGS sequence"/>
</dbReference>
<keyword evidence="3" id="KW-1185">Reference proteome</keyword>
<dbReference type="EMBL" id="JAGPYM010000008">
    <property type="protein sequence ID" value="KAH6891540.1"/>
    <property type="molecule type" value="Genomic_DNA"/>
</dbReference>
<evidence type="ECO:0000313" key="2">
    <source>
        <dbReference type="EMBL" id="KAH6891540.1"/>
    </source>
</evidence>
<proteinExistence type="predicted"/>
<feature type="non-terminal residue" evidence="2">
    <location>
        <position position="306"/>
    </location>
</feature>
<accession>A0A9P8W9D6</accession>
<gene>
    <name evidence="2" type="ORF">B0T10DRAFT_595824</name>
</gene>
<dbReference type="AlphaFoldDB" id="A0A9P8W9D6"/>
<feature type="compositionally biased region" description="Low complexity" evidence="1">
    <location>
        <begin position="123"/>
        <end position="139"/>
    </location>
</feature>